<dbReference type="AlphaFoldDB" id="A0AAN8PIP0"/>
<dbReference type="Proteomes" id="UP001347796">
    <property type="component" value="Unassembled WGS sequence"/>
</dbReference>
<accession>A0AAN8PIP0</accession>
<sequence length="75" mass="9331">MAAVRRLRRLRRRQLPRPRVFYERDDPLNRLDDSELFERFRFRRGSILFIEEQMRESIKSPTRRSFAVLPMMQAY</sequence>
<organism evidence="1 2">
    <name type="scientific">Patella caerulea</name>
    <name type="common">Rayed Mediterranean limpet</name>
    <dbReference type="NCBI Taxonomy" id="87958"/>
    <lineage>
        <taxon>Eukaryota</taxon>
        <taxon>Metazoa</taxon>
        <taxon>Spiralia</taxon>
        <taxon>Lophotrochozoa</taxon>
        <taxon>Mollusca</taxon>
        <taxon>Gastropoda</taxon>
        <taxon>Patellogastropoda</taxon>
        <taxon>Patelloidea</taxon>
        <taxon>Patellidae</taxon>
        <taxon>Patella</taxon>
    </lineage>
</organism>
<name>A0AAN8PIP0_PATCE</name>
<evidence type="ECO:0000313" key="2">
    <source>
        <dbReference type="Proteomes" id="UP001347796"/>
    </source>
</evidence>
<protein>
    <submittedName>
        <fullName evidence="1">Uncharacterized protein</fullName>
    </submittedName>
</protein>
<gene>
    <name evidence="1" type="ORF">SNE40_016302</name>
</gene>
<dbReference type="EMBL" id="JAZGQO010000011">
    <property type="protein sequence ID" value="KAK6172691.1"/>
    <property type="molecule type" value="Genomic_DNA"/>
</dbReference>
<keyword evidence="2" id="KW-1185">Reference proteome</keyword>
<comment type="caution">
    <text evidence="1">The sequence shown here is derived from an EMBL/GenBank/DDBJ whole genome shotgun (WGS) entry which is preliminary data.</text>
</comment>
<proteinExistence type="predicted"/>
<reference evidence="1 2" key="1">
    <citation type="submission" date="2024-01" db="EMBL/GenBank/DDBJ databases">
        <title>The genome of the rayed Mediterranean limpet Patella caerulea (Linnaeus, 1758).</title>
        <authorList>
            <person name="Anh-Thu Weber A."/>
            <person name="Halstead-Nussloch G."/>
        </authorList>
    </citation>
    <scope>NUCLEOTIDE SEQUENCE [LARGE SCALE GENOMIC DNA]</scope>
    <source>
        <strain evidence="1">AATW-2023a</strain>
        <tissue evidence="1">Whole specimen</tissue>
    </source>
</reference>
<evidence type="ECO:0000313" key="1">
    <source>
        <dbReference type="EMBL" id="KAK6172691.1"/>
    </source>
</evidence>